<dbReference type="AlphaFoldDB" id="A0A2M8J7H5"/>
<evidence type="ECO:0000259" key="6">
    <source>
        <dbReference type="PROSITE" id="PS50045"/>
    </source>
</evidence>
<dbReference type="InterPro" id="IPR002197">
    <property type="entry name" value="HTH_Fis"/>
</dbReference>
<feature type="domain" description="Sigma-54 factor interaction" evidence="6">
    <location>
        <begin position="269"/>
        <end position="482"/>
    </location>
</feature>
<dbReference type="PRINTS" id="PR01590">
    <property type="entry name" value="HTHFIS"/>
</dbReference>
<dbReference type="EMBL" id="PGTB01000001">
    <property type="protein sequence ID" value="PJE38714.1"/>
    <property type="molecule type" value="Genomic_DNA"/>
</dbReference>
<keyword evidence="8" id="KW-1185">Reference proteome</keyword>
<dbReference type="GO" id="GO:0006355">
    <property type="term" value="P:regulation of DNA-templated transcription"/>
    <property type="evidence" value="ECO:0007669"/>
    <property type="project" value="InterPro"/>
</dbReference>
<dbReference type="Proteomes" id="UP000231553">
    <property type="component" value="Unassembled WGS sequence"/>
</dbReference>
<dbReference type="InterPro" id="IPR002078">
    <property type="entry name" value="Sigma_54_int"/>
</dbReference>
<dbReference type="RefSeq" id="WP_100160843.1">
    <property type="nucleotide sequence ID" value="NZ_PGTB01000001.1"/>
</dbReference>
<dbReference type="InterPro" id="IPR027417">
    <property type="entry name" value="P-loop_NTPase"/>
</dbReference>
<dbReference type="InterPro" id="IPR013785">
    <property type="entry name" value="Aldolase_TIM"/>
</dbReference>
<dbReference type="Gene3D" id="3.20.20.70">
    <property type="entry name" value="Aldolase class I"/>
    <property type="match status" value="1"/>
</dbReference>
<dbReference type="InterPro" id="IPR015813">
    <property type="entry name" value="Pyrv/PenolPyrv_kinase-like_dom"/>
</dbReference>
<dbReference type="SUPFAM" id="SSF52540">
    <property type="entry name" value="P-loop containing nucleoside triphosphate hydrolases"/>
    <property type="match status" value="1"/>
</dbReference>
<sequence>MSRDFRFGAVVGSGMTAQAADSAGADYLLALNAGRFRVQGASSLTSYLPVRSANDWVFEFAEREILGRCKAPVFAGLSVSDPGLDIAALVDRTRELGFSGVCNFPPTSLLDGRIATVLDREGLGFDRELELVRQASARGLQALAHVVSNAQAHAMVQAGAGTICVNIGFTGGSTGVSTRWSVESAAAQINRILAGIPAPIEKLCIGGPITSPEKALAVTRISRAQGYIAGSTLDRIPLEQTLRDVAESFKAIPRLAAVEAAETTADAALVGSSHSMQEARRRLRDLAHRDDPVLIRGETGTGKTLAARVLHGSGRRTRRAPVVIDCPSLTEQDGSALLLGTATSRGALELASGGTAILEEVVALSPGHQGQLLRFADEGLIQRIGETSARQVRARIIATSSIDPRSSDHFRRDLYFRLAAEELALPPLRERPDDIPELALHFGREALGDTPRFTNAALRRLLEYDWPGNVRELRHIVRRAINSADGIVGQRHLGPLDQNILSDVNTGLPQAGAERPRTERDWIADALLRNGFHRGKTAQELGMSTRTLYNKINKYRLEV</sequence>
<dbReference type="GO" id="GO:0000160">
    <property type="term" value="P:phosphorelay signal transduction system"/>
    <property type="evidence" value="ECO:0007669"/>
    <property type="project" value="UniProtKB-KW"/>
</dbReference>
<keyword evidence="2" id="KW-0067">ATP-binding</keyword>
<keyword evidence="5" id="KW-0804">Transcription</keyword>
<name>A0A2M8J7H5_9RHOB</name>
<dbReference type="PANTHER" id="PTHR32071">
    <property type="entry name" value="TRANSCRIPTIONAL REGULATORY PROTEIN"/>
    <property type="match status" value="1"/>
</dbReference>
<dbReference type="PROSITE" id="PS00688">
    <property type="entry name" value="SIGMA54_INTERACT_3"/>
    <property type="match status" value="1"/>
</dbReference>
<evidence type="ECO:0000256" key="3">
    <source>
        <dbReference type="ARBA" id="ARBA00023012"/>
    </source>
</evidence>
<keyword evidence="4" id="KW-0805">Transcription regulation</keyword>
<dbReference type="Pfam" id="PF25601">
    <property type="entry name" value="AAA_lid_14"/>
    <property type="match status" value="1"/>
</dbReference>
<dbReference type="GO" id="GO:0043565">
    <property type="term" value="F:sequence-specific DNA binding"/>
    <property type="evidence" value="ECO:0007669"/>
    <property type="project" value="InterPro"/>
</dbReference>
<accession>A0A2M8J7H5</accession>
<proteinExistence type="predicted"/>
<dbReference type="InterPro" id="IPR009215">
    <property type="entry name" value="TIM-br_IGPS-like"/>
</dbReference>
<dbReference type="InterPro" id="IPR009057">
    <property type="entry name" value="Homeodomain-like_sf"/>
</dbReference>
<dbReference type="SUPFAM" id="SSF51621">
    <property type="entry name" value="Phosphoenolpyruvate/pyruvate domain"/>
    <property type="match status" value="1"/>
</dbReference>
<evidence type="ECO:0000256" key="4">
    <source>
        <dbReference type="ARBA" id="ARBA00023015"/>
    </source>
</evidence>
<evidence type="ECO:0000313" key="7">
    <source>
        <dbReference type="EMBL" id="PJE38714.1"/>
    </source>
</evidence>
<dbReference type="GO" id="GO:0003824">
    <property type="term" value="F:catalytic activity"/>
    <property type="evidence" value="ECO:0007669"/>
    <property type="project" value="InterPro"/>
</dbReference>
<dbReference type="InterPro" id="IPR003593">
    <property type="entry name" value="AAA+_ATPase"/>
</dbReference>
<evidence type="ECO:0000256" key="1">
    <source>
        <dbReference type="ARBA" id="ARBA00022741"/>
    </source>
</evidence>
<dbReference type="InterPro" id="IPR058031">
    <property type="entry name" value="AAA_lid_NorR"/>
</dbReference>
<evidence type="ECO:0000256" key="5">
    <source>
        <dbReference type="ARBA" id="ARBA00023163"/>
    </source>
</evidence>
<dbReference type="SMART" id="SM00382">
    <property type="entry name" value="AAA"/>
    <property type="match status" value="1"/>
</dbReference>
<comment type="caution">
    <text evidence="7">The sequence shown here is derived from an EMBL/GenBank/DDBJ whole genome shotgun (WGS) entry which is preliminary data.</text>
</comment>
<gene>
    <name evidence="7" type="ORF">CVM52_00895</name>
</gene>
<reference evidence="7 8" key="1">
    <citation type="journal article" date="2018" name="Int. J. Syst. Evol. Microbiol.">
        <title>Pseudooceanicola lipolyticus sp. nov., a marine alphaproteobacterium, reclassification of Oceanicola flagellatus as Pseudooceanicola flagellatus comb. nov. and emended description of the genus Pseudooceanicola.</title>
        <authorList>
            <person name="Huang M.-M."/>
            <person name="Guo L.-L."/>
            <person name="Wu Y.-H."/>
            <person name="Lai Q.-L."/>
            <person name="Shao Z.-Z."/>
            <person name="Wang C.-S."/>
            <person name="Wu M."/>
            <person name="Xu X.-W."/>
        </authorList>
    </citation>
    <scope>NUCLEOTIDE SEQUENCE [LARGE SCALE GENOMIC DNA]</scope>
    <source>
        <strain evidence="7 8">157</strain>
    </source>
</reference>
<dbReference type="Gene3D" id="1.10.8.60">
    <property type="match status" value="1"/>
</dbReference>
<evidence type="ECO:0000313" key="8">
    <source>
        <dbReference type="Proteomes" id="UP000231553"/>
    </source>
</evidence>
<dbReference type="PROSITE" id="PS50045">
    <property type="entry name" value="SIGMA54_INTERACT_4"/>
    <property type="match status" value="1"/>
</dbReference>
<dbReference type="Gene3D" id="3.40.50.300">
    <property type="entry name" value="P-loop containing nucleotide triphosphate hydrolases"/>
    <property type="match status" value="1"/>
</dbReference>
<keyword evidence="3" id="KW-0902">Two-component regulatory system</keyword>
<keyword evidence="1" id="KW-0547">Nucleotide-binding</keyword>
<protein>
    <recommendedName>
        <fullName evidence="6">Sigma-54 factor interaction domain-containing protein</fullName>
    </recommendedName>
</protein>
<dbReference type="OrthoDB" id="9805644at2"/>
<dbReference type="Pfam" id="PF09370">
    <property type="entry name" value="PEP_hydrolase"/>
    <property type="match status" value="1"/>
</dbReference>
<evidence type="ECO:0000256" key="2">
    <source>
        <dbReference type="ARBA" id="ARBA00022840"/>
    </source>
</evidence>
<organism evidence="7 8">
    <name type="scientific">Pseudooceanicola lipolyticus</name>
    <dbReference type="NCBI Taxonomy" id="2029104"/>
    <lineage>
        <taxon>Bacteria</taxon>
        <taxon>Pseudomonadati</taxon>
        <taxon>Pseudomonadota</taxon>
        <taxon>Alphaproteobacteria</taxon>
        <taxon>Rhodobacterales</taxon>
        <taxon>Paracoccaceae</taxon>
        <taxon>Pseudooceanicola</taxon>
    </lineage>
</organism>
<dbReference type="Pfam" id="PF00158">
    <property type="entry name" value="Sigma54_activat"/>
    <property type="match status" value="1"/>
</dbReference>
<dbReference type="CDD" id="cd00009">
    <property type="entry name" value="AAA"/>
    <property type="match status" value="1"/>
</dbReference>
<dbReference type="InterPro" id="IPR025944">
    <property type="entry name" value="Sigma_54_int_dom_CS"/>
</dbReference>
<dbReference type="GO" id="GO:0005524">
    <property type="term" value="F:ATP binding"/>
    <property type="evidence" value="ECO:0007669"/>
    <property type="project" value="UniProtKB-KW"/>
</dbReference>
<dbReference type="SUPFAM" id="SSF46689">
    <property type="entry name" value="Homeodomain-like"/>
    <property type="match status" value="1"/>
</dbReference>
<dbReference type="Pfam" id="PF02954">
    <property type="entry name" value="HTH_8"/>
    <property type="match status" value="1"/>
</dbReference>
<dbReference type="Gene3D" id="1.10.10.60">
    <property type="entry name" value="Homeodomain-like"/>
    <property type="match status" value="1"/>
</dbReference>